<evidence type="ECO:0008006" key="12">
    <source>
        <dbReference type="Google" id="ProtNLM"/>
    </source>
</evidence>
<keyword evidence="9" id="KW-0175">Coiled coil</keyword>
<accession>A0A5B7XXU4</accession>
<evidence type="ECO:0000313" key="11">
    <source>
        <dbReference type="Proteomes" id="UP000305457"/>
    </source>
</evidence>
<evidence type="ECO:0000256" key="2">
    <source>
        <dbReference type="ARBA" id="ARBA00007681"/>
    </source>
</evidence>
<dbReference type="Proteomes" id="UP000305457">
    <property type="component" value="Chromosome"/>
</dbReference>
<dbReference type="NCBIfam" id="NF045933">
    <property type="entry name" value="MSC_0622_gamma"/>
    <property type="match status" value="1"/>
</dbReference>
<sequence length="303" mass="35346">MNIKKIKSRSESLDKILKIVESKKNITLINILKLSKQIAFYNERANQSSQLVQDLAKEYAIDNSLIHGTNIISTNKFLNLFKQSKHKADKTIWVYVTETEEYDTNSYSKHEKNILANANKTDLFIAIGSSAINFCKQNEFEIIFEKDQNDIEVLSKLLPNFIEKYLSIHGYFNVKFVINSSKIKDAYINVIPMNNLNLNLNLKKDKEETKINLKDFKIYPDVESFIEPEISSYLTYITLTLLSESGLIYQKYKLVSENQKIHDLEKKQRRLTLEVIRAKRELEVEQISILSKKKVLLHSQKEK</sequence>
<keyword evidence="8" id="KW-0066">ATP synthesis</keyword>
<name>A0A5B7XXU4_9MOLU</name>
<gene>
    <name evidence="10" type="ORF">FG904_01820</name>
</gene>
<keyword evidence="4" id="KW-0375">Hydrogen ion transport</keyword>
<evidence type="ECO:0000256" key="4">
    <source>
        <dbReference type="ARBA" id="ARBA00022781"/>
    </source>
</evidence>
<dbReference type="AlphaFoldDB" id="A0A5B7XXU4"/>
<keyword evidence="6" id="KW-0472">Membrane</keyword>
<dbReference type="GO" id="GO:0045259">
    <property type="term" value="C:proton-transporting ATP synthase complex"/>
    <property type="evidence" value="ECO:0007669"/>
    <property type="project" value="UniProtKB-KW"/>
</dbReference>
<comment type="subcellular location">
    <subcellularLocation>
        <location evidence="1">Membrane</location>
        <topology evidence="1">Peripheral membrane protein</topology>
    </subcellularLocation>
</comment>
<dbReference type="OrthoDB" id="400602at2"/>
<evidence type="ECO:0000256" key="3">
    <source>
        <dbReference type="ARBA" id="ARBA00022448"/>
    </source>
</evidence>
<reference evidence="10 11" key="1">
    <citation type="submission" date="2019-06" db="EMBL/GenBank/DDBJ databases">
        <title>Mycoplasma sp. 2F1A isolated from ostrich.</title>
        <authorList>
            <person name="Spergser J."/>
        </authorList>
    </citation>
    <scope>NUCLEOTIDE SEQUENCE [LARGE SCALE GENOMIC DNA]</scope>
    <source>
        <strain evidence="10 11">2F1A</strain>
    </source>
</reference>
<dbReference type="KEGG" id="mnh:FG904_01820"/>
<evidence type="ECO:0000256" key="6">
    <source>
        <dbReference type="ARBA" id="ARBA00023136"/>
    </source>
</evidence>
<dbReference type="GO" id="GO:0046933">
    <property type="term" value="F:proton-transporting ATP synthase activity, rotational mechanism"/>
    <property type="evidence" value="ECO:0007669"/>
    <property type="project" value="InterPro"/>
</dbReference>
<keyword evidence="3" id="KW-0813">Transport</keyword>
<evidence type="ECO:0000256" key="9">
    <source>
        <dbReference type="SAM" id="Coils"/>
    </source>
</evidence>
<keyword evidence="7" id="KW-0139">CF(1)</keyword>
<evidence type="ECO:0000256" key="5">
    <source>
        <dbReference type="ARBA" id="ARBA00023065"/>
    </source>
</evidence>
<proteinExistence type="inferred from homology"/>
<dbReference type="SUPFAM" id="SSF52943">
    <property type="entry name" value="ATP synthase (F1-ATPase), gamma subunit"/>
    <property type="match status" value="1"/>
</dbReference>
<protein>
    <recommendedName>
        <fullName evidence="12">F0F1 ATP synthase subunit gamma</fullName>
    </recommendedName>
</protein>
<dbReference type="InterPro" id="IPR035968">
    <property type="entry name" value="ATP_synth_F1_ATPase_gsu"/>
</dbReference>
<dbReference type="RefSeq" id="WP_139592225.1">
    <property type="nucleotide sequence ID" value="NZ_CP040825.1"/>
</dbReference>
<feature type="coiled-coil region" evidence="9">
    <location>
        <begin position="254"/>
        <end position="281"/>
    </location>
</feature>
<evidence type="ECO:0000256" key="7">
    <source>
        <dbReference type="ARBA" id="ARBA00023196"/>
    </source>
</evidence>
<organism evidence="10 11">
    <name type="scientific">Mycoplasma nasistruthionis</name>
    <dbReference type="NCBI Taxonomy" id="353852"/>
    <lineage>
        <taxon>Bacteria</taxon>
        <taxon>Bacillati</taxon>
        <taxon>Mycoplasmatota</taxon>
        <taxon>Mollicutes</taxon>
        <taxon>Mycoplasmataceae</taxon>
        <taxon>Mycoplasma</taxon>
    </lineage>
</organism>
<keyword evidence="5" id="KW-0406">Ion transport</keyword>
<evidence type="ECO:0000313" key="10">
    <source>
        <dbReference type="EMBL" id="QCZ36743.1"/>
    </source>
</evidence>
<dbReference type="EMBL" id="CP040825">
    <property type="protein sequence ID" value="QCZ36743.1"/>
    <property type="molecule type" value="Genomic_DNA"/>
</dbReference>
<comment type="similarity">
    <text evidence="2">Belongs to the ATPase gamma chain family.</text>
</comment>
<evidence type="ECO:0000256" key="8">
    <source>
        <dbReference type="ARBA" id="ARBA00023310"/>
    </source>
</evidence>
<evidence type="ECO:0000256" key="1">
    <source>
        <dbReference type="ARBA" id="ARBA00004170"/>
    </source>
</evidence>